<feature type="signal peptide" evidence="1">
    <location>
        <begin position="1"/>
        <end position="20"/>
    </location>
</feature>
<keyword evidence="3" id="KW-1185">Reference proteome</keyword>
<sequence length="146" mass="15706">MSRRTIPLLFSGLVAGTALVACTPPHNSDITWQINEVYLDPATPASLPGDVTATMVMGGATVTGDTGCAAYQGRVKFDNLDDPHSVTFSTMRFQETQCIGAQRYFHDALVTLLDGEFAVTKTDKEMRLTKQPAGLDAPSIRLVATQ</sequence>
<dbReference type="PROSITE" id="PS51257">
    <property type="entry name" value="PROKAR_LIPOPROTEIN"/>
    <property type="match status" value="1"/>
</dbReference>
<dbReference type="RefSeq" id="WP_052843527.1">
    <property type="nucleotide sequence ID" value="NZ_CP011541.1"/>
</dbReference>
<reference evidence="2 3" key="1">
    <citation type="submission" date="2015-05" db="EMBL/GenBank/DDBJ databases">
        <title>Complete genome sequence of Corynebacterium epidermidicanis DSM 45586, isolated from the skin of a dog suffering from pruritus.</title>
        <authorList>
            <person name="Ruckert C."/>
            <person name="Albersmeier A."/>
            <person name="Winkler A."/>
            <person name="Tauch A."/>
        </authorList>
    </citation>
    <scope>NUCLEOTIDE SEQUENCE [LARGE SCALE GENOMIC DNA]</scope>
    <source>
        <strain evidence="2 3">DSM 45586</strain>
    </source>
</reference>
<gene>
    <name evidence="2" type="ORF">CEPID_10600</name>
</gene>
<name>A0A0G3GS47_9CORY</name>
<organism evidence="2 3">
    <name type="scientific">Corynebacterium epidermidicanis</name>
    <dbReference type="NCBI Taxonomy" id="1050174"/>
    <lineage>
        <taxon>Bacteria</taxon>
        <taxon>Bacillati</taxon>
        <taxon>Actinomycetota</taxon>
        <taxon>Actinomycetes</taxon>
        <taxon>Mycobacteriales</taxon>
        <taxon>Corynebacteriaceae</taxon>
        <taxon>Corynebacterium</taxon>
    </lineage>
</organism>
<dbReference type="Proteomes" id="UP000035368">
    <property type="component" value="Chromosome"/>
</dbReference>
<evidence type="ECO:0000313" key="2">
    <source>
        <dbReference type="EMBL" id="AKK03949.1"/>
    </source>
</evidence>
<dbReference type="EMBL" id="CP011541">
    <property type="protein sequence ID" value="AKK03949.1"/>
    <property type="molecule type" value="Genomic_DNA"/>
</dbReference>
<dbReference type="AlphaFoldDB" id="A0A0G3GS47"/>
<keyword evidence="1" id="KW-0732">Signal</keyword>
<protein>
    <submittedName>
        <fullName evidence="2">META domain protein</fullName>
    </submittedName>
</protein>
<proteinExistence type="predicted"/>
<dbReference type="PATRIC" id="fig|1050174.4.peg.2134"/>
<dbReference type="OrthoDB" id="4412202at2"/>
<accession>A0A0G3GS47</accession>
<evidence type="ECO:0000313" key="3">
    <source>
        <dbReference type="Proteomes" id="UP000035368"/>
    </source>
</evidence>
<evidence type="ECO:0000256" key="1">
    <source>
        <dbReference type="SAM" id="SignalP"/>
    </source>
</evidence>
<dbReference type="KEGG" id="cei:CEPID_10600"/>
<feature type="chain" id="PRO_5005184488" evidence="1">
    <location>
        <begin position="21"/>
        <end position="146"/>
    </location>
</feature>
<dbReference type="STRING" id="1050174.CEPID_10600"/>